<dbReference type="InterPro" id="IPR006439">
    <property type="entry name" value="HAD-SF_hydro_IA"/>
</dbReference>
<dbReference type="Proteomes" id="UP000567795">
    <property type="component" value="Unassembled WGS sequence"/>
</dbReference>
<dbReference type="PANTHER" id="PTHR18901">
    <property type="entry name" value="2-DEOXYGLUCOSE-6-PHOSPHATE PHOSPHATASE 2"/>
    <property type="match status" value="1"/>
</dbReference>
<dbReference type="GO" id="GO:0016787">
    <property type="term" value="F:hydrolase activity"/>
    <property type="evidence" value="ECO:0007669"/>
    <property type="project" value="UniProtKB-KW"/>
</dbReference>
<dbReference type="AlphaFoldDB" id="A0A853A0C7"/>
<dbReference type="EMBL" id="JACBZD010000001">
    <property type="protein sequence ID" value="NYI03972.1"/>
    <property type="molecule type" value="Genomic_DNA"/>
</dbReference>
<keyword evidence="2" id="KW-1185">Reference proteome</keyword>
<proteinExistence type="predicted"/>
<dbReference type="PRINTS" id="PR00413">
    <property type="entry name" value="HADHALOGNASE"/>
</dbReference>
<reference evidence="1 2" key="1">
    <citation type="submission" date="2020-07" db="EMBL/GenBank/DDBJ databases">
        <title>Sequencing the genomes of 1000 actinobacteria strains.</title>
        <authorList>
            <person name="Klenk H.-P."/>
        </authorList>
    </citation>
    <scope>NUCLEOTIDE SEQUENCE [LARGE SCALE GENOMIC DNA]</scope>
    <source>
        <strain evidence="1 2">DSM 42178</strain>
    </source>
</reference>
<dbReference type="SFLD" id="SFLDG01129">
    <property type="entry name" value="C1.5:_HAD__Beta-PGM__Phosphata"/>
    <property type="match status" value="1"/>
</dbReference>
<comment type="caution">
    <text evidence="1">The sequence shown here is derived from an EMBL/GenBank/DDBJ whole genome shotgun (WGS) entry which is preliminary data.</text>
</comment>
<organism evidence="1 2">
    <name type="scientific">Allostreptomyces psammosilenae</name>
    <dbReference type="NCBI Taxonomy" id="1892865"/>
    <lineage>
        <taxon>Bacteria</taxon>
        <taxon>Bacillati</taxon>
        <taxon>Actinomycetota</taxon>
        <taxon>Actinomycetes</taxon>
        <taxon>Kitasatosporales</taxon>
        <taxon>Streptomycetaceae</taxon>
        <taxon>Allostreptomyces</taxon>
    </lineage>
</organism>
<gene>
    <name evidence="1" type="ORF">FHU37_000915</name>
</gene>
<dbReference type="PANTHER" id="PTHR18901:SF38">
    <property type="entry name" value="PSEUDOURIDINE-5'-PHOSPHATASE"/>
    <property type="match status" value="1"/>
</dbReference>
<dbReference type="CDD" id="cd07505">
    <property type="entry name" value="HAD_BPGM-like"/>
    <property type="match status" value="1"/>
</dbReference>
<dbReference type="Gene3D" id="1.10.150.240">
    <property type="entry name" value="Putative phosphatase, domain 2"/>
    <property type="match status" value="1"/>
</dbReference>
<evidence type="ECO:0000313" key="2">
    <source>
        <dbReference type="Proteomes" id="UP000567795"/>
    </source>
</evidence>
<sequence length="293" mass="30213">MKWEPVPNSYSASPADPGGLLPTALPVETSVSASAATAVSAAPVDPSPYPVAPADGAHALQAVLLDMDGTLVDTEDLWWQAEKALFAEMGYDLADHHRDNLVGGPMSAATAYLLGITGATVAAEDLAVMINDRFTELLERGLRMQPGAAELLAELRAEGVPTALVSSSHRRIIDRVLTVIGPEHFLFTIAGDEVTRTKPHPEPYLTAARMLDADPARCVVLEDTPTGVAAGQAAGCHVLAVPSLVAIEPAAGRTVLPTLEGVDLATLRALAEEHVAAATAGATAGAVEVAAEG</sequence>
<dbReference type="SUPFAM" id="SSF56784">
    <property type="entry name" value="HAD-like"/>
    <property type="match status" value="1"/>
</dbReference>
<dbReference type="NCBIfam" id="TIGR01509">
    <property type="entry name" value="HAD-SF-IA-v3"/>
    <property type="match status" value="1"/>
</dbReference>
<name>A0A853A0C7_9ACTN</name>
<dbReference type="InterPro" id="IPR041492">
    <property type="entry name" value="HAD_2"/>
</dbReference>
<dbReference type="InterPro" id="IPR023214">
    <property type="entry name" value="HAD_sf"/>
</dbReference>
<dbReference type="SFLD" id="SFLDS00003">
    <property type="entry name" value="Haloacid_Dehalogenase"/>
    <property type="match status" value="1"/>
</dbReference>
<protein>
    <submittedName>
        <fullName evidence="1">HAD superfamily hydrolase (TIGR01509 family)</fullName>
    </submittedName>
</protein>
<keyword evidence="1" id="KW-0378">Hydrolase</keyword>
<dbReference type="Gene3D" id="3.40.50.1000">
    <property type="entry name" value="HAD superfamily/HAD-like"/>
    <property type="match status" value="1"/>
</dbReference>
<dbReference type="InterPro" id="IPR036412">
    <property type="entry name" value="HAD-like_sf"/>
</dbReference>
<accession>A0A853A0C7</accession>
<dbReference type="InterPro" id="IPR023198">
    <property type="entry name" value="PGP-like_dom2"/>
</dbReference>
<evidence type="ECO:0000313" key="1">
    <source>
        <dbReference type="EMBL" id="NYI03972.1"/>
    </source>
</evidence>
<dbReference type="Pfam" id="PF13419">
    <property type="entry name" value="HAD_2"/>
    <property type="match status" value="1"/>
</dbReference>